<dbReference type="PANTHER" id="PTHR36435">
    <property type="entry name" value="SLR1288 PROTEIN"/>
    <property type="match status" value="1"/>
</dbReference>
<comment type="caution">
    <text evidence="3">The sequence shown here is derived from an EMBL/GenBank/DDBJ whole genome shotgun (WGS) entry which is preliminary data.</text>
</comment>
<keyword evidence="3" id="KW-0482">Metalloprotease</keyword>
<feature type="transmembrane region" description="Helical" evidence="1">
    <location>
        <begin position="12"/>
        <end position="38"/>
    </location>
</feature>
<feature type="transmembrane region" description="Helical" evidence="1">
    <location>
        <begin position="66"/>
        <end position="86"/>
    </location>
</feature>
<organism evidence="3 4">
    <name type="scientific">Bariatricus massiliensis</name>
    <dbReference type="NCBI Taxonomy" id="1745713"/>
    <lineage>
        <taxon>Bacteria</taxon>
        <taxon>Bacillati</taxon>
        <taxon>Bacillota</taxon>
        <taxon>Clostridia</taxon>
        <taxon>Lachnospirales</taxon>
        <taxon>Lachnospiraceae</taxon>
        <taxon>Bariatricus</taxon>
    </lineage>
</organism>
<dbReference type="InterPro" id="IPR003675">
    <property type="entry name" value="Rce1/LyrA-like_dom"/>
</dbReference>
<dbReference type="EMBL" id="JAJCIS010000001">
    <property type="protein sequence ID" value="MCB7385879.1"/>
    <property type="molecule type" value="Genomic_DNA"/>
</dbReference>
<keyword evidence="3" id="KW-0645">Protease</keyword>
<dbReference type="InterPro" id="IPR052710">
    <property type="entry name" value="CAAX_protease"/>
</dbReference>
<evidence type="ECO:0000259" key="2">
    <source>
        <dbReference type="Pfam" id="PF02517"/>
    </source>
</evidence>
<dbReference type="Proteomes" id="UP001299546">
    <property type="component" value="Unassembled WGS sequence"/>
</dbReference>
<keyword evidence="1" id="KW-0812">Transmembrane</keyword>
<feature type="domain" description="CAAX prenyl protease 2/Lysostaphin resistance protein A-like" evidence="2">
    <location>
        <begin position="150"/>
        <end position="237"/>
    </location>
</feature>
<dbReference type="Pfam" id="PF02517">
    <property type="entry name" value="Rce1-like"/>
    <property type="match status" value="1"/>
</dbReference>
<feature type="transmembrane region" description="Helical" evidence="1">
    <location>
        <begin position="255"/>
        <end position="276"/>
    </location>
</feature>
<proteinExistence type="predicted"/>
<dbReference type="GO" id="GO:0008237">
    <property type="term" value="F:metallopeptidase activity"/>
    <property type="evidence" value="ECO:0007669"/>
    <property type="project" value="UniProtKB-KW"/>
</dbReference>
<dbReference type="PANTHER" id="PTHR36435:SF1">
    <property type="entry name" value="CAAX AMINO TERMINAL PROTEASE FAMILY PROTEIN"/>
    <property type="match status" value="1"/>
</dbReference>
<name>A0ABS8DCD9_9FIRM</name>
<keyword evidence="3" id="KW-0378">Hydrolase</keyword>
<dbReference type="RefSeq" id="WP_066731862.1">
    <property type="nucleotide sequence ID" value="NZ_JAJCIQ010000001.1"/>
</dbReference>
<feature type="transmembrane region" description="Helical" evidence="1">
    <location>
        <begin position="182"/>
        <end position="207"/>
    </location>
</feature>
<evidence type="ECO:0000256" key="1">
    <source>
        <dbReference type="SAM" id="Phobius"/>
    </source>
</evidence>
<feature type="transmembrane region" description="Helical" evidence="1">
    <location>
        <begin position="106"/>
        <end position="131"/>
    </location>
</feature>
<keyword evidence="4" id="KW-1185">Reference proteome</keyword>
<sequence>MQQKRTRNQFWYLFGPLLIKWVIDFVVEGAAGAAYIVLNRSRLNLGGTQENLMEQAMNLSLELSQYSVEIATVSAVITLAVLGYIYHRDRVNEKQKGMAAHQEMPFFKYGVIAVMGIGACIALNNLLILSSISSVSQTYQDTSQLIYQSPLWVQIVGLGILLPIAEELVYRGLLYKRMRENMPVVISMVFSAVIFGVTHGNLVQFIYAGVLGLLLAYTYEKTGTLKAPALLHIVMNLTSVVGTKAKIFDWMFTNMFWLSISTAAAAAVAAAMFLMIRNIKGNQEEETDMKNNG</sequence>
<feature type="transmembrane region" description="Helical" evidence="1">
    <location>
        <begin position="151"/>
        <end position="170"/>
    </location>
</feature>
<accession>A0ABS8DCD9</accession>
<keyword evidence="1" id="KW-1133">Transmembrane helix</keyword>
<reference evidence="3 4" key="1">
    <citation type="submission" date="2021-10" db="EMBL/GenBank/DDBJ databases">
        <title>Collection of gut derived symbiotic bacterial strains cultured from healthy donors.</title>
        <authorList>
            <person name="Lin H."/>
            <person name="Littmann E."/>
            <person name="Kohout C."/>
            <person name="Pamer E.G."/>
        </authorList>
    </citation>
    <scope>NUCLEOTIDE SEQUENCE [LARGE SCALE GENOMIC DNA]</scope>
    <source>
        <strain evidence="3 4">DFI.1.165</strain>
    </source>
</reference>
<protein>
    <submittedName>
        <fullName evidence="3">CPBP family intramembrane metalloprotease</fullName>
    </submittedName>
</protein>
<keyword evidence="1" id="KW-0472">Membrane</keyword>
<evidence type="ECO:0000313" key="4">
    <source>
        <dbReference type="Proteomes" id="UP001299546"/>
    </source>
</evidence>
<gene>
    <name evidence="3" type="ORF">LIZ65_01150</name>
</gene>
<evidence type="ECO:0000313" key="3">
    <source>
        <dbReference type="EMBL" id="MCB7385879.1"/>
    </source>
</evidence>